<name>A0A0F5QG15_9HYPH</name>
<dbReference type="AlphaFoldDB" id="A0A0F5QG15"/>
<feature type="domain" description="UspA" evidence="3">
    <location>
        <begin position="3"/>
        <end position="147"/>
    </location>
</feature>
<comment type="caution">
    <text evidence="4">The sequence shown here is derived from an EMBL/GenBank/DDBJ whole genome shotgun (WGS) entry which is preliminary data.</text>
</comment>
<evidence type="ECO:0000259" key="3">
    <source>
        <dbReference type="Pfam" id="PF00582"/>
    </source>
</evidence>
<dbReference type="PATRIC" id="fig|1293439.3.peg.583"/>
<dbReference type="CDD" id="cd00293">
    <property type="entry name" value="USP-like"/>
    <property type="match status" value="1"/>
</dbReference>
<dbReference type="RefSeq" id="WP_046138622.1">
    <property type="nucleotide sequence ID" value="NZ_LANJ01000011.1"/>
</dbReference>
<organism evidence="4 5">
    <name type="scientific">Devosia epidermidihirudinis</name>
    <dbReference type="NCBI Taxonomy" id="1293439"/>
    <lineage>
        <taxon>Bacteria</taxon>
        <taxon>Pseudomonadati</taxon>
        <taxon>Pseudomonadota</taxon>
        <taxon>Alphaproteobacteria</taxon>
        <taxon>Hyphomicrobiales</taxon>
        <taxon>Devosiaceae</taxon>
        <taxon>Devosia</taxon>
    </lineage>
</organism>
<evidence type="ECO:0000313" key="5">
    <source>
        <dbReference type="Proteomes" id="UP000033411"/>
    </source>
</evidence>
<evidence type="ECO:0000256" key="2">
    <source>
        <dbReference type="PIRNR" id="PIRNR006276"/>
    </source>
</evidence>
<dbReference type="Gene3D" id="3.40.50.620">
    <property type="entry name" value="HUPs"/>
    <property type="match status" value="1"/>
</dbReference>
<comment type="subcellular location">
    <subcellularLocation>
        <location evidence="2">Cytoplasm</location>
    </subcellularLocation>
</comment>
<dbReference type="InterPro" id="IPR006016">
    <property type="entry name" value="UspA"/>
</dbReference>
<dbReference type="PANTHER" id="PTHR46268">
    <property type="entry name" value="STRESS RESPONSE PROTEIN NHAX"/>
    <property type="match status" value="1"/>
</dbReference>
<protein>
    <recommendedName>
        <fullName evidence="2">Universal stress protein</fullName>
    </recommendedName>
</protein>
<reference evidence="4 5" key="1">
    <citation type="submission" date="2015-03" db="EMBL/GenBank/DDBJ databases">
        <authorList>
            <person name="Lepp D."/>
            <person name="Hassan Y.I."/>
            <person name="Li X.-Z."/>
            <person name="Zhou T."/>
        </authorList>
    </citation>
    <scope>NUCLEOTIDE SEQUENCE [LARGE SCALE GENOMIC DNA]</scope>
    <source>
        <strain evidence="4 5">E84</strain>
    </source>
</reference>
<proteinExistence type="inferred from homology"/>
<dbReference type="Pfam" id="PF00582">
    <property type="entry name" value="Usp"/>
    <property type="match status" value="1"/>
</dbReference>
<dbReference type="EMBL" id="LANJ01000011">
    <property type="protein sequence ID" value="KKC39895.1"/>
    <property type="molecule type" value="Genomic_DNA"/>
</dbReference>
<comment type="similarity">
    <text evidence="1 2">Belongs to the universal stress protein A family.</text>
</comment>
<accession>A0A0F5QG15</accession>
<dbReference type="PIRSF" id="PIRSF006276">
    <property type="entry name" value="UspA"/>
    <property type="match status" value="1"/>
</dbReference>
<dbReference type="PRINTS" id="PR01438">
    <property type="entry name" value="UNVRSLSTRESS"/>
</dbReference>
<dbReference type="GO" id="GO:0005737">
    <property type="term" value="C:cytoplasm"/>
    <property type="evidence" value="ECO:0007669"/>
    <property type="project" value="UniProtKB-SubCell"/>
</dbReference>
<dbReference type="InterPro" id="IPR006015">
    <property type="entry name" value="Universal_stress_UspA"/>
</dbReference>
<sequence length="147" mass="14919">MGYKTILVASDGSTLAKRAVEHASEIAKLTGGQLSVVTVSNPPPTFSAAEIGWSVPGNVYEQIAAADKATAEQIFAQAKSASAVALASTLHIRNDSPAAGIMEAAQTLGADLIVMGSHGHSGLNKLLLGSQATKVLALATCPVLIVK</sequence>
<keyword evidence="5" id="KW-1185">Reference proteome</keyword>
<keyword evidence="2" id="KW-0963">Cytoplasm</keyword>
<dbReference type="STRING" id="1293439.WH87_05080"/>
<dbReference type="InterPro" id="IPR014729">
    <property type="entry name" value="Rossmann-like_a/b/a_fold"/>
</dbReference>
<evidence type="ECO:0000313" key="4">
    <source>
        <dbReference type="EMBL" id="KKC39895.1"/>
    </source>
</evidence>
<dbReference type="Proteomes" id="UP000033411">
    <property type="component" value="Unassembled WGS sequence"/>
</dbReference>
<dbReference type="SUPFAM" id="SSF52402">
    <property type="entry name" value="Adenine nucleotide alpha hydrolases-like"/>
    <property type="match status" value="1"/>
</dbReference>
<gene>
    <name evidence="4" type="ORF">WH87_05080</name>
</gene>
<evidence type="ECO:0000256" key="1">
    <source>
        <dbReference type="ARBA" id="ARBA00008791"/>
    </source>
</evidence>
<dbReference type="PANTHER" id="PTHR46268:SF15">
    <property type="entry name" value="UNIVERSAL STRESS PROTEIN HP_0031"/>
    <property type="match status" value="1"/>
</dbReference>